<evidence type="ECO:0000259" key="1">
    <source>
        <dbReference type="Pfam" id="PF13547"/>
    </source>
</evidence>
<dbReference type="InterPro" id="IPR025195">
    <property type="entry name" value="GTA_TIM_dom"/>
</dbReference>
<dbReference type="Gene3D" id="3.20.20.80">
    <property type="entry name" value="Glycosidases"/>
    <property type="match status" value="1"/>
</dbReference>
<feature type="domain" description="GTA TIM-barrel-like" evidence="1">
    <location>
        <begin position="407"/>
        <end position="653"/>
    </location>
</feature>
<dbReference type="AlphaFoldDB" id="A0A841M2C5"/>
<proteinExistence type="predicted"/>
<evidence type="ECO:0000313" key="3">
    <source>
        <dbReference type="Proteomes" id="UP000555393"/>
    </source>
</evidence>
<evidence type="ECO:0000313" key="2">
    <source>
        <dbReference type="EMBL" id="MBB6260308.1"/>
    </source>
</evidence>
<dbReference type="SUPFAM" id="SSF51445">
    <property type="entry name" value="(Trans)glycosidases"/>
    <property type="match status" value="1"/>
</dbReference>
<keyword evidence="3" id="KW-1185">Reference proteome</keyword>
<reference evidence="2 3" key="1">
    <citation type="submission" date="2020-08" db="EMBL/GenBank/DDBJ databases">
        <title>Genomic Encyclopedia of Type Strains, Phase IV (KMG-IV): sequencing the most valuable type-strain genomes for metagenomic binning, comparative biology and taxonomic classification.</title>
        <authorList>
            <person name="Goeker M."/>
        </authorList>
    </citation>
    <scope>NUCLEOTIDE SEQUENCE [LARGE SCALE GENOMIC DNA]</scope>
    <source>
        <strain evidence="2 3">DSM 22336</strain>
    </source>
</reference>
<accession>A0A841M2C5</accession>
<sequence length="657" mass="72109">MTTVVLQAVGGVIGSVFGPVGTAIGSALGAMGGYMVDSAIINSTRRIEGPRLANAKPLTAEEGAALPFIYGTARVSGTLIWATRFEEDKTTERQGGKGGPKVTTYSYFVNAAFAVAEGEISGIRRVWADGKEIDLTNIEMRLYKGTSDQQPDPLIEAKQGEGNTPAYRGTAYVVIERFPVDEYGHRIPQLQFEVIRAVGKLANSVQAVTLLPGATEFGLSPLLVTDEASPGQKRLINRNNLRADTDWSASMDELQALCPNLKHVAIIVPWFGDDLRAGHCRLKPAVTEHNTRKPSRNWQVNHIEREDAHLVSRHNNEAAYGGTPSDDTVIEAIRDAKKRGLSVTLYPFIMMDIAEDNQLPSPYGGNQQPAYPWRGRITCHPAIGQAESVDKTTSAATQISQFVEGEWGYRRFLNHCADLAVSAGGIDAFLVGSELIGLTHVRSSREAFPFVDALCDLAQAMRNKLGSGCKITYAADWSEYFGYQAQDGTGDVFFHLDPLWAHSAINAIGIDNYMPLSDWRDQDWHIDNPDGFAAPYDLDALKSQIAAGEGYEWYYASGQDRKNRVRTPITDGLAGKPWVFRYKDLRSWWGNAHYNRVNGAEKVSPTAWVPMSKPFWLTELGCPAVDKGPNQPNVFPDKKSSENAVPYFSSAVQCGLI</sequence>
<gene>
    <name evidence="2" type="ORF">FHS77_000832</name>
</gene>
<comment type="caution">
    <text evidence="2">The sequence shown here is derived from an EMBL/GenBank/DDBJ whole genome shotgun (WGS) entry which is preliminary data.</text>
</comment>
<dbReference type="CDD" id="cd19607">
    <property type="entry name" value="GTA_TIM-barrel-like"/>
    <property type="match status" value="1"/>
</dbReference>
<dbReference type="InterPro" id="IPR017853">
    <property type="entry name" value="GH"/>
</dbReference>
<protein>
    <recommendedName>
        <fullName evidence="1">GTA TIM-barrel-like domain-containing protein</fullName>
    </recommendedName>
</protein>
<dbReference type="Proteomes" id="UP000555393">
    <property type="component" value="Unassembled WGS sequence"/>
</dbReference>
<organism evidence="2 3">
    <name type="scientific">Paenochrobactrum gallinarii</name>
    <dbReference type="NCBI Taxonomy" id="643673"/>
    <lineage>
        <taxon>Bacteria</taxon>
        <taxon>Pseudomonadati</taxon>
        <taxon>Pseudomonadota</taxon>
        <taxon>Alphaproteobacteria</taxon>
        <taxon>Hyphomicrobiales</taxon>
        <taxon>Brucellaceae</taxon>
        <taxon>Paenochrobactrum</taxon>
    </lineage>
</organism>
<dbReference type="EMBL" id="JACIIU010000002">
    <property type="protein sequence ID" value="MBB6260308.1"/>
    <property type="molecule type" value="Genomic_DNA"/>
</dbReference>
<dbReference type="Pfam" id="PF13547">
    <property type="entry name" value="GTA_TIM"/>
    <property type="match status" value="1"/>
</dbReference>
<name>A0A841M2C5_9HYPH</name>